<dbReference type="PROSITE" id="PS51186">
    <property type="entry name" value="GNAT"/>
    <property type="match status" value="1"/>
</dbReference>
<name>A0ABU8DRW6_9ACTN</name>
<proteinExistence type="predicted"/>
<dbReference type="SUPFAM" id="SSF55729">
    <property type="entry name" value="Acyl-CoA N-acyltransferases (Nat)"/>
    <property type="match status" value="1"/>
</dbReference>
<dbReference type="InterPro" id="IPR016181">
    <property type="entry name" value="Acyl_CoA_acyltransferase"/>
</dbReference>
<dbReference type="RefSeq" id="WP_336403737.1">
    <property type="nucleotide sequence ID" value="NZ_JBAPLU010000006.1"/>
</dbReference>
<protein>
    <submittedName>
        <fullName evidence="2">GNAT family N-acetyltransferase</fullName>
        <ecNumber evidence="2">2.3.1.-</ecNumber>
    </submittedName>
</protein>
<accession>A0ABU8DRW6</accession>
<dbReference type="Proteomes" id="UP001361570">
    <property type="component" value="Unassembled WGS sequence"/>
</dbReference>
<dbReference type="Gene3D" id="3.40.630.30">
    <property type="match status" value="1"/>
</dbReference>
<dbReference type="EMBL" id="JBAPLU010000006">
    <property type="protein sequence ID" value="MEI4271597.1"/>
    <property type="molecule type" value="Genomic_DNA"/>
</dbReference>
<feature type="domain" description="N-acetyltransferase" evidence="1">
    <location>
        <begin position="5"/>
        <end position="142"/>
    </location>
</feature>
<comment type="caution">
    <text evidence="2">The sequence shown here is derived from an EMBL/GenBank/DDBJ whole genome shotgun (WGS) entry which is preliminary data.</text>
</comment>
<dbReference type="GO" id="GO:0016746">
    <property type="term" value="F:acyltransferase activity"/>
    <property type="evidence" value="ECO:0007669"/>
    <property type="project" value="UniProtKB-KW"/>
</dbReference>
<evidence type="ECO:0000313" key="3">
    <source>
        <dbReference type="Proteomes" id="UP001361570"/>
    </source>
</evidence>
<keyword evidence="3" id="KW-1185">Reference proteome</keyword>
<reference evidence="2 3" key="1">
    <citation type="submission" date="2024-03" db="EMBL/GenBank/DDBJ databases">
        <title>Draft genome sequence of Klenkia sp. LSe6-5.</title>
        <authorList>
            <person name="Duangmal K."/>
            <person name="Chantavorakit T."/>
        </authorList>
    </citation>
    <scope>NUCLEOTIDE SEQUENCE [LARGE SCALE GENOMIC DNA]</scope>
    <source>
        <strain evidence="2 3">LSe6-5</strain>
    </source>
</reference>
<sequence>MIVEKRFAELTPAELYGLLKLRVDVFVVEQACPYPELDGRDAEPGTLHVWVAEDDVPVSCIRVLENGEHRAIGRVATAVSARGRGLSAQLIARGLELCAGRTVDIGAQAYLEGWYARFGFERSGPDYVEDGIPHLPMRVIAPR</sequence>
<evidence type="ECO:0000259" key="1">
    <source>
        <dbReference type="PROSITE" id="PS51186"/>
    </source>
</evidence>
<keyword evidence="2" id="KW-0012">Acyltransferase</keyword>
<dbReference type="Pfam" id="PF13673">
    <property type="entry name" value="Acetyltransf_10"/>
    <property type="match status" value="1"/>
</dbReference>
<dbReference type="EC" id="2.3.1.-" evidence="2"/>
<evidence type="ECO:0000313" key="2">
    <source>
        <dbReference type="EMBL" id="MEI4271597.1"/>
    </source>
</evidence>
<keyword evidence="2" id="KW-0808">Transferase</keyword>
<dbReference type="InterPro" id="IPR000182">
    <property type="entry name" value="GNAT_dom"/>
</dbReference>
<gene>
    <name evidence="2" type="ORF">TEK04_07655</name>
</gene>
<organism evidence="2 3">
    <name type="scientific">Klenkia sesuvii</name>
    <dbReference type="NCBI Taxonomy" id="3103137"/>
    <lineage>
        <taxon>Bacteria</taxon>
        <taxon>Bacillati</taxon>
        <taxon>Actinomycetota</taxon>
        <taxon>Actinomycetes</taxon>
        <taxon>Geodermatophilales</taxon>
        <taxon>Geodermatophilaceae</taxon>
        <taxon>Klenkia</taxon>
    </lineage>
</organism>